<protein>
    <recommendedName>
        <fullName evidence="1">Fibronectin type-III domain-containing protein</fullName>
    </recommendedName>
</protein>
<accession>A0ABU3H5H7</accession>
<dbReference type="PROSITE" id="PS50853">
    <property type="entry name" value="FN3"/>
    <property type="match status" value="1"/>
</dbReference>
<dbReference type="CDD" id="cd00063">
    <property type="entry name" value="FN3"/>
    <property type="match status" value="1"/>
</dbReference>
<dbReference type="InterPro" id="IPR036116">
    <property type="entry name" value="FN3_sf"/>
</dbReference>
<feature type="domain" description="Fibronectin type-III" evidence="1">
    <location>
        <begin position="155"/>
        <end position="243"/>
    </location>
</feature>
<gene>
    <name evidence="2" type="ORF">J2Z22_001569</name>
</gene>
<evidence type="ECO:0000313" key="3">
    <source>
        <dbReference type="Proteomes" id="UP001248709"/>
    </source>
</evidence>
<dbReference type="InterPro" id="IPR013783">
    <property type="entry name" value="Ig-like_fold"/>
</dbReference>
<dbReference type="EMBL" id="JAUSUY010000005">
    <property type="protein sequence ID" value="MDT3426049.1"/>
    <property type="molecule type" value="Genomic_DNA"/>
</dbReference>
<dbReference type="Gene3D" id="2.60.40.10">
    <property type="entry name" value="Immunoglobulins"/>
    <property type="match status" value="1"/>
</dbReference>
<dbReference type="Pfam" id="PF00041">
    <property type="entry name" value="fn3"/>
    <property type="match status" value="1"/>
</dbReference>
<dbReference type="SUPFAM" id="SSF49265">
    <property type="entry name" value="Fibronectin type III"/>
    <property type="match status" value="1"/>
</dbReference>
<comment type="caution">
    <text evidence="2">The sequence shown here is derived from an EMBL/GenBank/DDBJ whole genome shotgun (WGS) entry which is preliminary data.</text>
</comment>
<evidence type="ECO:0000313" key="2">
    <source>
        <dbReference type="EMBL" id="MDT3426049.1"/>
    </source>
</evidence>
<organism evidence="2 3">
    <name type="scientific">Paenibacillus forsythiae</name>
    <dbReference type="NCBI Taxonomy" id="365616"/>
    <lineage>
        <taxon>Bacteria</taxon>
        <taxon>Bacillati</taxon>
        <taxon>Bacillota</taxon>
        <taxon>Bacilli</taxon>
        <taxon>Bacillales</taxon>
        <taxon>Paenibacillaceae</taxon>
        <taxon>Paenibacillus</taxon>
    </lineage>
</organism>
<name>A0ABU3H5H7_9BACL</name>
<dbReference type="InterPro" id="IPR003961">
    <property type="entry name" value="FN3_dom"/>
</dbReference>
<keyword evidence="3" id="KW-1185">Reference proteome</keyword>
<evidence type="ECO:0000259" key="1">
    <source>
        <dbReference type="PROSITE" id="PS50853"/>
    </source>
</evidence>
<proteinExistence type="predicted"/>
<sequence length="323" mass="35767">MKKFLHLLLLVMIIFLLVQPATSFAYTGGLINGKAMCLSNGISLEGTESPLASDNNLNTYVTLPKWSSVVSEVDTLYYQFDCPMDITAYQLKADSTGITLYFVFSDGSHTSLDNAIKVGTQTEIDYKNVVAVGMQSVNIAKIYEFDVFGDSNKTAPSVPTEIKATPDNSSVLLSWKPNTEPDFSYYNIYKDGILLTSVTNSTYEITDLIEGTEYTFQISAVDCALNESEKSEISTVIPISPQPSGNRAILVVTMITGLEKEFDLSMGEVNAFLDWYDSRDSGTGPARFAIDKHDNNKGPFKNRKDYVIFDKILTFEISEYTAD</sequence>
<dbReference type="SMART" id="SM00060">
    <property type="entry name" value="FN3"/>
    <property type="match status" value="1"/>
</dbReference>
<dbReference type="RefSeq" id="WP_025702444.1">
    <property type="nucleotide sequence ID" value="NZ_JAUSUY010000005.1"/>
</dbReference>
<dbReference type="Proteomes" id="UP001248709">
    <property type="component" value="Unassembled WGS sequence"/>
</dbReference>
<reference evidence="2 3" key="1">
    <citation type="submission" date="2023-07" db="EMBL/GenBank/DDBJ databases">
        <title>Genomic Encyclopedia of Type Strains, Phase IV (KMG-IV): sequencing the most valuable type-strain genomes for metagenomic binning, comparative biology and taxonomic classification.</title>
        <authorList>
            <person name="Goeker M."/>
        </authorList>
    </citation>
    <scope>NUCLEOTIDE SEQUENCE [LARGE SCALE GENOMIC DNA]</scope>
    <source>
        <strain evidence="2 3">T98</strain>
    </source>
</reference>